<proteinExistence type="predicted"/>
<feature type="domain" description="Phosphodiester glycosidase" evidence="3">
    <location>
        <begin position="255"/>
        <end position="428"/>
    </location>
</feature>
<comment type="caution">
    <text evidence="4">The sequence shown here is derived from an EMBL/GenBank/DDBJ whole genome shotgun (WGS) entry which is preliminary data.</text>
</comment>
<dbReference type="AlphaFoldDB" id="A0AAE3KDG9"/>
<dbReference type="Pfam" id="PF00149">
    <property type="entry name" value="Metallophos"/>
    <property type="match status" value="1"/>
</dbReference>
<feature type="compositionally biased region" description="Low complexity" evidence="1">
    <location>
        <begin position="52"/>
        <end position="62"/>
    </location>
</feature>
<gene>
    <name evidence="4" type="ORF">LX83_000901</name>
</gene>
<evidence type="ECO:0000313" key="4">
    <source>
        <dbReference type="EMBL" id="MCP2164061.1"/>
    </source>
</evidence>
<dbReference type="InterPro" id="IPR029052">
    <property type="entry name" value="Metallo-depent_PP-like"/>
</dbReference>
<dbReference type="InterPro" id="IPR004843">
    <property type="entry name" value="Calcineurin-like_PHP"/>
</dbReference>
<dbReference type="EMBL" id="JAMTCK010000002">
    <property type="protein sequence ID" value="MCP2164061.1"/>
    <property type="molecule type" value="Genomic_DNA"/>
</dbReference>
<dbReference type="Pfam" id="PF09992">
    <property type="entry name" value="NAGPA"/>
    <property type="match status" value="1"/>
</dbReference>
<dbReference type="GO" id="GO:0016787">
    <property type="term" value="F:hydrolase activity"/>
    <property type="evidence" value="ECO:0007669"/>
    <property type="project" value="InterPro"/>
</dbReference>
<dbReference type="InterPro" id="IPR018711">
    <property type="entry name" value="NAGPA"/>
</dbReference>
<sequence>MTSRRRSAPPGRPRLTPVPAALLAVVLSVLPGLGVPAAAEPVAAPPPPSTAPAPTAGGPATVLDLPGVAAPSTTAVDPAQRIETARTTRPVAPGVSLDSFDWYEPGDAGGWVRGDALTVDLTGGTRVGYLYPGQVSSAEPLSTQANRTRAVAAVNGDFFDINNSNAPEGVGLADGTLVKSATAGHTRAVGIDAAGIGRIMEVFFEGTVTRAADGQAVRLTQFNSHEIGVDGVGVFTPLWGDYSRARAVQGASRVAEVVVRADVVTEVRTEVGGDAIPADGYLLVGREAGADTLGGLRVGDRVDLAYSSRASDGAALKTAIGGNQLLLKDGQIVAPDDPLHPRTAVGFSADGKKMFLLTVDGRQAPYLLGLNLKDMAAILREMGAHNAVNLDGGGSSTLLAREPGTDQVTVRNTPSDGAERPVPNGLALYAPQGSGRLTGFWVRTAADPSQSPGAGTVPGGRPERVFPGLTRQLVANGYDETYGPASDRGRPAWQVGQAGTGWVDRDGRFHALRTGTATVTARRGKVTGSLDLTVLGPLSRISPTTALVSLPSENANSTVGVVGYDDNGFTAPIDPADLDLDYDRALLDVTPTDSGSLRVSARKAGSTTITVRVGGQTTRVAVTVGLTERLIADFDNGASWTFGSARGSGSVAPTPDGHTGAGLRLTYDFSQSTGTRTAYAIPPQPIQVEGQPLALGAWVYGHGRGEWTAFTVTDAQGQTRSLYGPYITWTGWRYLEVAVPTALAFPLRVNRFYTIETQADRQYSGEVLIDDMVARVPPTVDIPAATAEHDRVVVQDGTVAGRQWRFAVMSDAQFVARNPDSDLVRSARRTLREIKAQHPDFVVINGDLVDEAAPEDLALAHRVLTEELGTELPWYYVPGNHEIMGPGTIENFRREFGITHQSFDHRGTRFVLLDTSTGTIRGGGFDQARMLRDALDEARRNPSVNSVVVLEHHPPRDPTPTKGSQLSDRLEASVVERWLAEFRQQTGKGVAFVGGHVGVFSASRVDGVPYVINGNSGKAPAADASQGGFTGWTLFGVDPVDQHGMALGRQWPQRPSPEWIAAEIRPHVDALALHAPEVLTHGAPAQVSATLTQGGRQVPVAYPVSYDWSGSANLHIGDRSGIRPWHVAWLDPSTGTLTALRPGAVTVAITVNGVTERANVRVALPQWRRSAA</sequence>
<evidence type="ECO:0000259" key="2">
    <source>
        <dbReference type="Pfam" id="PF00149"/>
    </source>
</evidence>
<dbReference type="RefSeq" id="WP_253767352.1">
    <property type="nucleotide sequence ID" value="NZ_JAMTCK010000002.1"/>
</dbReference>
<dbReference type="Gene3D" id="3.60.21.10">
    <property type="match status" value="1"/>
</dbReference>
<dbReference type="PANTHER" id="PTHR40446">
    <property type="entry name" value="N-ACETYLGLUCOSAMINE-1-PHOSPHODIESTER ALPHA-N-ACETYLGLUCOSAMINIDASE"/>
    <property type="match status" value="1"/>
</dbReference>
<reference evidence="4" key="1">
    <citation type="submission" date="2022-06" db="EMBL/GenBank/DDBJ databases">
        <title>Genomic Encyclopedia of Archaeal and Bacterial Type Strains, Phase II (KMG-II): from individual species to whole genera.</title>
        <authorList>
            <person name="Goeker M."/>
        </authorList>
    </citation>
    <scope>NUCLEOTIDE SEQUENCE</scope>
    <source>
        <strain evidence="4">DSM 43935</strain>
    </source>
</reference>
<protein>
    <submittedName>
        <fullName evidence="4">3',5'-cyclic AMP phosphodiesterase CpdA</fullName>
    </submittedName>
</protein>
<organism evidence="4 5">
    <name type="scientific">Goodfellowiella coeruleoviolacea</name>
    <dbReference type="NCBI Taxonomy" id="334858"/>
    <lineage>
        <taxon>Bacteria</taxon>
        <taxon>Bacillati</taxon>
        <taxon>Actinomycetota</taxon>
        <taxon>Actinomycetes</taxon>
        <taxon>Pseudonocardiales</taxon>
        <taxon>Pseudonocardiaceae</taxon>
        <taxon>Goodfellowiella</taxon>
    </lineage>
</organism>
<evidence type="ECO:0000313" key="5">
    <source>
        <dbReference type="Proteomes" id="UP001206128"/>
    </source>
</evidence>
<feature type="domain" description="Calcineurin-like phosphoesterase" evidence="2">
    <location>
        <begin position="805"/>
        <end position="996"/>
    </location>
</feature>
<name>A0AAE3KDG9_9PSEU</name>
<evidence type="ECO:0000256" key="1">
    <source>
        <dbReference type="SAM" id="MobiDB-lite"/>
    </source>
</evidence>
<feature type="region of interest" description="Disordered" evidence="1">
    <location>
        <begin position="41"/>
        <end position="76"/>
    </location>
</feature>
<dbReference type="PANTHER" id="PTHR40446:SF2">
    <property type="entry name" value="N-ACETYLGLUCOSAMINE-1-PHOSPHODIESTER ALPHA-N-ACETYLGLUCOSAMINIDASE"/>
    <property type="match status" value="1"/>
</dbReference>
<accession>A0AAE3KDG9</accession>
<dbReference type="Proteomes" id="UP001206128">
    <property type="component" value="Unassembled WGS sequence"/>
</dbReference>
<dbReference type="SUPFAM" id="SSF56300">
    <property type="entry name" value="Metallo-dependent phosphatases"/>
    <property type="match status" value="1"/>
</dbReference>
<keyword evidence="5" id="KW-1185">Reference proteome</keyword>
<evidence type="ECO:0000259" key="3">
    <source>
        <dbReference type="Pfam" id="PF09992"/>
    </source>
</evidence>